<gene>
    <name evidence="1" type="ORF">FSB_LOCUS31147</name>
</gene>
<sequence>MNETLQQTTDQMRFCRQIELMSQGIALEPLNEIKSMKIISFRLLQIKHIVDEVAAESVDDVTADFDDEVVADATCDVTADFVYEVEKSILEISVALPILIAPWMQKSVDEIPTWEHDVCSRCYLDVVADTTNVAVEATWMSLGNDIATDAAFFDEIVVADATSEIIAEFPKDSIEDAFTANMEDMAEVYDSCNVVLVGVYEQEDVIDAVDLTAIISQDKECEPRRADASNNIGMKEDEDVDVTKAIGLVADVMADALVVDLFNLALRILRWTSREKFVVYGSMTNRSVVARLEIFLVFATASRSHSASTPLSCHSGWWYHHTGKLYYWEAPLVEEFPAASEVPVFEKIHIQGFVRNEFVADLEVAPEVCSNIDSAVGHGMRDEGTSFPMATTSTGGEHLDNIGEFEFPTPSFGNRMQYSLDLAMPYQMFHGLGCVV</sequence>
<name>A0A2N9GUL7_FAGSY</name>
<organism evidence="1">
    <name type="scientific">Fagus sylvatica</name>
    <name type="common">Beechnut</name>
    <dbReference type="NCBI Taxonomy" id="28930"/>
    <lineage>
        <taxon>Eukaryota</taxon>
        <taxon>Viridiplantae</taxon>
        <taxon>Streptophyta</taxon>
        <taxon>Embryophyta</taxon>
        <taxon>Tracheophyta</taxon>
        <taxon>Spermatophyta</taxon>
        <taxon>Magnoliopsida</taxon>
        <taxon>eudicotyledons</taxon>
        <taxon>Gunneridae</taxon>
        <taxon>Pentapetalae</taxon>
        <taxon>rosids</taxon>
        <taxon>fabids</taxon>
        <taxon>Fagales</taxon>
        <taxon>Fagaceae</taxon>
        <taxon>Fagus</taxon>
    </lineage>
</organism>
<proteinExistence type="predicted"/>
<evidence type="ECO:0000313" key="1">
    <source>
        <dbReference type="EMBL" id="SPD03265.1"/>
    </source>
</evidence>
<dbReference type="EMBL" id="OIVN01002393">
    <property type="protein sequence ID" value="SPD03265.1"/>
    <property type="molecule type" value="Genomic_DNA"/>
</dbReference>
<protein>
    <submittedName>
        <fullName evidence="1">Uncharacterized protein</fullName>
    </submittedName>
</protein>
<accession>A0A2N9GUL7</accession>
<dbReference type="AlphaFoldDB" id="A0A2N9GUL7"/>
<reference evidence="1" key="1">
    <citation type="submission" date="2018-02" db="EMBL/GenBank/DDBJ databases">
        <authorList>
            <person name="Cohen D.B."/>
            <person name="Kent A.D."/>
        </authorList>
    </citation>
    <scope>NUCLEOTIDE SEQUENCE</scope>
</reference>